<dbReference type="Proteomes" id="UP000194218">
    <property type="component" value="Chromosome"/>
</dbReference>
<organism evidence="1 2">
    <name type="scientific">Streptomyces marincola</name>
    <dbReference type="NCBI Taxonomy" id="2878388"/>
    <lineage>
        <taxon>Bacteria</taxon>
        <taxon>Bacillati</taxon>
        <taxon>Actinomycetota</taxon>
        <taxon>Actinomycetes</taxon>
        <taxon>Kitasatosporales</taxon>
        <taxon>Streptomycetaceae</taxon>
        <taxon>Streptomyces</taxon>
    </lineage>
</organism>
<dbReference type="EMBL" id="CP021121">
    <property type="protein sequence ID" value="ARQ72585.1"/>
    <property type="molecule type" value="Genomic_DNA"/>
</dbReference>
<protein>
    <submittedName>
        <fullName evidence="1">Uncharacterized protein</fullName>
    </submittedName>
</protein>
<dbReference type="AlphaFoldDB" id="A0A1W7D6I2"/>
<gene>
    <name evidence="1" type="ORF">CAG99_23140</name>
</gene>
<name>A0A1W7D6I2_9ACTN</name>
<evidence type="ECO:0000313" key="1">
    <source>
        <dbReference type="EMBL" id="ARQ72585.1"/>
    </source>
</evidence>
<proteinExistence type="predicted"/>
<dbReference type="KEGG" id="smao:CAG99_23140"/>
<accession>A0A1W7D6I2</accession>
<keyword evidence="2" id="KW-1185">Reference proteome</keyword>
<dbReference type="OrthoDB" id="4239816at2"/>
<dbReference type="RefSeq" id="WP_086162435.1">
    <property type="nucleotide sequence ID" value="NZ_CP021121.1"/>
</dbReference>
<reference evidence="1 2" key="1">
    <citation type="submission" date="2017-05" db="EMBL/GenBank/DDBJ databases">
        <title>Complete genome sequence of Streptomyces sp. SCSIO 03032 revealed the diverse biosynthetic pathways for its bioactive secondary metabolites.</title>
        <authorList>
            <person name="Ma L."/>
            <person name="Zhu Y."/>
            <person name="Zhang W."/>
            <person name="Zhang G."/>
            <person name="Tian X."/>
            <person name="Zhang S."/>
            <person name="Zhang C."/>
        </authorList>
    </citation>
    <scope>NUCLEOTIDE SEQUENCE [LARGE SCALE GENOMIC DNA]</scope>
    <source>
        <strain evidence="1 2">SCSIO 03032</strain>
    </source>
</reference>
<evidence type="ECO:0000313" key="2">
    <source>
        <dbReference type="Proteomes" id="UP000194218"/>
    </source>
</evidence>
<sequence length="125" mass="12978">MSTEAALALVSAAAGSVATEAGRHAWDSLLALARRVTGRAGSDPVGPVDPVDPADETAVRELTGRIADRAASDEEFAAELRQWAQRHRGAVEVGGTRVQNTVADGAQVRNLLQTGTVHGDIHFGA</sequence>